<sequence>MSTHEKFIGLIRTLATPAVFYLPPSHIDDQVRGMFDFPLDTYLNKLLYVTGKGKTKSMKLPAHLHKIISKRTVLEESVFKIADFKDLSGKRKFKYLIDRYMLFLNAMCFYSEILYRELKEHFPDASDNIYLTFKIQYHNFLDHRKSIIEVCNIKKLKPFSLEDFAILGSIESPIFNKNILQYSIKEIDPISKSQNDSLIDSQKDSINEIEVEKYLLETVFNIN</sequence>
<proteinExistence type="predicted"/>
<protein>
    <submittedName>
        <fullName evidence="1">Uncharacterized protein</fullName>
    </submittedName>
</protein>
<dbReference type="Proteomes" id="UP001596415">
    <property type="component" value="Unassembled WGS sequence"/>
</dbReference>
<accession>A0ABW2MPN2</accession>
<evidence type="ECO:0000313" key="1">
    <source>
        <dbReference type="EMBL" id="MFC7356688.1"/>
    </source>
</evidence>
<comment type="caution">
    <text evidence="1">The sequence shown here is derived from an EMBL/GenBank/DDBJ whole genome shotgun (WGS) entry which is preliminary data.</text>
</comment>
<dbReference type="RefSeq" id="WP_380216535.1">
    <property type="nucleotide sequence ID" value="NZ_JBHTBN010000001.1"/>
</dbReference>
<name>A0ABW2MPN2_9FLAO</name>
<gene>
    <name evidence="1" type="ORF">ACFQO1_03240</name>
</gene>
<evidence type="ECO:0000313" key="2">
    <source>
        <dbReference type="Proteomes" id="UP001596415"/>
    </source>
</evidence>
<reference evidence="2" key="1">
    <citation type="journal article" date="2019" name="Int. J. Syst. Evol. Microbiol.">
        <title>The Global Catalogue of Microorganisms (GCM) 10K type strain sequencing project: providing services to taxonomists for standard genome sequencing and annotation.</title>
        <authorList>
            <consortium name="The Broad Institute Genomics Platform"/>
            <consortium name="The Broad Institute Genome Sequencing Center for Infectious Disease"/>
            <person name="Wu L."/>
            <person name="Ma J."/>
        </authorList>
    </citation>
    <scope>NUCLEOTIDE SEQUENCE [LARGE SCALE GENOMIC DNA]</scope>
    <source>
        <strain evidence="2">CGMCC 1.16306</strain>
    </source>
</reference>
<keyword evidence="2" id="KW-1185">Reference proteome</keyword>
<organism evidence="1 2">
    <name type="scientific">Jejudonia soesokkakensis</name>
    <dbReference type="NCBI Taxonomy" id="1323432"/>
    <lineage>
        <taxon>Bacteria</taxon>
        <taxon>Pseudomonadati</taxon>
        <taxon>Bacteroidota</taxon>
        <taxon>Flavobacteriia</taxon>
        <taxon>Flavobacteriales</taxon>
        <taxon>Flavobacteriaceae</taxon>
        <taxon>Jejudonia</taxon>
    </lineage>
</organism>
<dbReference type="EMBL" id="JBHTBN010000001">
    <property type="protein sequence ID" value="MFC7356688.1"/>
    <property type="molecule type" value="Genomic_DNA"/>
</dbReference>